<dbReference type="SUPFAM" id="SSF55961">
    <property type="entry name" value="Bet v1-like"/>
    <property type="match status" value="2"/>
</dbReference>
<reference evidence="3" key="1">
    <citation type="submission" date="2018-03" db="EMBL/GenBank/DDBJ databases">
        <authorList>
            <person name="Nunes O.C."/>
            <person name="Lopes A.R."/>
            <person name="Froufe H."/>
            <person name="Munoz-Merida A."/>
            <person name="Barroso C."/>
            <person name="Egas C."/>
        </authorList>
    </citation>
    <scope>NUCLEOTIDE SEQUENCE</scope>
    <source>
        <strain evidence="3">ON4</strain>
    </source>
</reference>
<feature type="domain" description="Activator of Hsp90 ATPase homologue 1/2-like C-terminal" evidence="2">
    <location>
        <begin position="190"/>
        <end position="320"/>
    </location>
</feature>
<comment type="caution">
    <text evidence="3">The sequence shown here is derived from an EMBL/GenBank/DDBJ whole genome shotgun (WGS) entry which is preliminary data.</text>
</comment>
<accession>A0ABT7C585</accession>
<feature type="domain" description="Activator of Hsp90 ATPase homologue 1/2-like C-terminal" evidence="2">
    <location>
        <begin position="23"/>
        <end position="158"/>
    </location>
</feature>
<evidence type="ECO:0000313" key="4">
    <source>
        <dbReference type="Proteomes" id="UP001170379"/>
    </source>
</evidence>
<gene>
    <name evidence="3" type="ORF">C7K25_03035</name>
</gene>
<sequence>MPVTSISKDTDALTMTIVAEFAAPVSRLWEAYADPRQLERFWGPVGWPATVTRHDMYPGGITNYYMSGPEGEISRGYWEFLKVDPGHSFEVLDGFALEDGAPNREAPSMRMVFEFSETAAGSRLDMTTHFSSLEELKSLVEQGMEEGTASAMSQMDAVITDLRSYAAEMPASIALVGDTQARVSRIIHGSVDQVWAAHHEPSRLKRWNLGPDGWALVVADMAEEVGSQYRFEWEPTTAEGERFGFEGELLEINAPYREVTTENMIGMAGPPARNELTLTPVADGTLLTLHITYPSAELREMVIGTGMVDGMEIGYQRLEREVLAA</sequence>
<dbReference type="Pfam" id="PF08327">
    <property type="entry name" value="AHSA1"/>
    <property type="match status" value="2"/>
</dbReference>
<dbReference type="Gene3D" id="3.30.530.20">
    <property type="match status" value="2"/>
</dbReference>
<organism evidence="3 4">
    <name type="scientific">Gulosibacter molinativorax</name>
    <dbReference type="NCBI Taxonomy" id="256821"/>
    <lineage>
        <taxon>Bacteria</taxon>
        <taxon>Bacillati</taxon>
        <taxon>Actinomycetota</taxon>
        <taxon>Actinomycetes</taxon>
        <taxon>Micrococcales</taxon>
        <taxon>Microbacteriaceae</taxon>
        <taxon>Gulosibacter</taxon>
    </lineage>
</organism>
<name>A0ABT7C585_9MICO</name>
<dbReference type="Proteomes" id="UP001170379">
    <property type="component" value="Unassembled WGS sequence"/>
</dbReference>
<comment type="similarity">
    <text evidence="1">Belongs to the AHA1 family.</text>
</comment>
<keyword evidence="4" id="KW-1185">Reference proteome</keyword>
<dbReference type="EMBL" id="PXVD01000004">
    <property type="protein sequence ID" value="MDJ1370353.1"/>
    <property type="molecule type" value="Genomic_DNA"/>
</dbReference>
<evidence type="ECO:0000256" key="1">
    <source>
        <dbReference type="ARBA" id="ARBA00006817"/>
    </source>
</evidence>
<evidence type="ECO:0000259" key="2">
    <source>
        <dbReference type="Pfam" id="PF08327"/>
    </source>
</evidence>
<evidence type="ECO:0000313" key="3">
    <source>
        <dbReference type="EMBL" id="MDJ1370353.1"/>
    </source>
</evidence>
<dbReference type="InterPro" id="IPR013538">
    <property type="entry name" value="ASHA1/2-like_C"/>
</dbReference>
<reference evidence="3" key="2">
    <citation type="journal article" date="2022" name="Sci. Rep.">
        <title>In silico prediction of the enzymes involved in the degradation of the herbicide molinate by Gulosibacter molinativorax ON4T.</title>
        <authorList>
            <person name="Lopes A.R."/>
            <person name="Bunin E."/>
            <person name="Viana A.T."/>
            <person name="Froufe H."/>
            <person name="Munoz-Merida A."/>
            <person name="Pinho D."/>
            <person name="Figueiredo J."/>
            <person name="Barroso C."/>
            <person name="Vaz-Moreira I."/>
            <person name="Bellanger X."/>
            <person name="Egas C."/>
            <person name="Nunes O.C."/>
        </authorList>
    </citation>
    <scope>NUCLEOTIDE SEQUENCE</scope>
    <source>
        <strain evidence="3">ON4</strain>
    </source>
</reference>
<protein>
    <submittedName>
        <fullName evidence="3">ATPase</fullName>
    </submittedName>
</protein>
<proteinExistence type="inferred from homology"/>
<dbReference type="RefSeq" id="WP_026936073.1">
    <property type="nucleotide sequence ID" value="NZ_PXVD01000004.1"/>
</dbReference>
<dbReference type="InterPro" id="IPR023393">
    <property type="entry name" value="START-like_dom_sf"/>
</dbReference>
<dbReference type="CDD" id="cd07814">
    <property type="entry name" value="SRPBCC_CalC_Aha1-like"/>
    <property type="match status" value="1"/>
</dbReference>